<dbReference type="AlphaFoldDB" id="A0A9D9E6W0"/>
<sequence>MMPKKISMRKDIVSGQLYPQKDLIRIVKNKDNDVFIDKEGRQNGRGAYISIDKKTAQQVKKRHLLDKAFKIKISDNFYDELIEYVDHKLARMELFGNKVDE</sequence>
<proteinExistence type="predicted"/>
<reference evidence="2" key="1">
    <citation type="submission" date="2020-10" db="EMBL/GenBank/DDBJ databases">
        <authorList>
            <person name="Gilroy R."/>
        </authorList>
    </citation>
    <scope>NUCLEOTIDE SEQUENCE</scope>
    <source>
        <strain evidence="2">C6-149</strain>
    </source>
</reference>
<dbReference type="PANTHER" id="PTHR34215:SF1">
    <property type="entry name" value="YLXR DOMAIN-CONTAINING PROTEIN"/>
    <property type="match status" value="1"/>
</dbReference>
<dbReference type="InterPro" id="IPR037465">
    <property type="entry name" value="YlxR"/>
</dbReference>
<dbReference type="Proteomes" id="UP000823614">
    <property type="component" value="Unassembled WGS sequence"/>
</dbReference>
<reference evidence="2" key="2">
    <citation type="journal article" date="2021" name="PeerJ">
        <title>Extensive microbial diversity within the chicken gut microbiome revealed by metagenomics and culture.</title>
        <authorList>
            <person name="Gilroy R."/>
            <person name="Ravi A."/>
            <person name="Getino M."/>
            <person name="Pursley I."/>
            <person name="Horton D.L."/>
            <person name="Alikhan N.F."/>
            <person name="Baker D."/>
            <person name="Gharbi K."/>
            <person name="Hall N."/>
            <person name="Watson M."/>
            <person name="Adriaenssens E.M."/>
            <person name="Foster-Nyarko E."/>
            <person name="Jarju S."/>
            <person name="Secka A."/>
            <person name="Antonio M."/>
            <person name="Oren A."/>
            <person name="Chaudhuri R.R."/>
            <person name="La Ragione R."/>
            <person name="Hildebrand F."/>
            <person name="Pallen M.J."/>
        </authorList>
    </citation>
    <scope>NUCLEOTIDE SEQUENCE</scope>
    <source>
        <strain evidence="2">C6-149</strain>
    </source>
</reference>
<dbReference type="Pfam" id="PF04296">
    <property type="entry name" value="YlxR"/>
    <property type="match status" value="1"/>
</dbReference>
<dbReference type="InterPro" id="IPR035931">
    <property type="entry name" value="YlxR-like_sf"/>
</dbReference>
<dbReference type="SUPFAM" id="SSF64376">
    <property type="entry name" value="YlxR-like"/>
    <property type="match status" value="1"/>
</dbReference>
<dbReference type="EMBL" id="JADIMP010000066">
    <property type="protein sequence ID" value="MBO8441637.1"/>
    <property type="molecule type" value="Genomic_DNA"/>
</dbReference>
<dbReference type="PANTHER" id="PTHR34215">
    <property type="entry name" value="BLL0784 PROTEIN"/>
    <property type="match status" value="1"/>
</dbReference>
<protein>
    <submittedName>
        <fullName evidence="2">YlxR family protein</fullName>
    </submittedName>
</protein>
<feature type="domain" description="YlxR" evidence="1">
    <location>
        <begin position="9"/>
        <end position="82"/>
    </location>
</feature>
<evidence type="ECO:0000313" key="3">
    <source>
        <dbReference type="Proteomes" id="UP000823614"/>
    </source>
</evidence>
<dbReference type="NCBIfam" id="NF047356">
    <property type="entry name" value="RNA_bind_RnpM"/>
    <property type="match status" value="1"/>
</dbReference>
<accession>A0A9D9E6W0</accession>
<organism evidence="2 3">
    <name type="scientific">Candidatus Gallilactobacillus intestinavium</name>
    <dbReference type="NCBI Taxonomy" id="2840838"/>
    <lineage>
        <taxon>Bacteria</taxon>
        <taxon>Bacillati</taxon>
        <taxon>Bacillota</taxon>
        <taxon>Bacilli</taxon>
        <taxon>Lactobacillales</taxon>
        <taxon>Lactobacillaceae</taxon>
        <taxon>Lactobacillaceae incertae sedis</taxon>
        <taxon>Candidatus Gallilactobacillus</taxon>
    </lineage>
</organism>
<evidence type="ECO:0000259" key="1">
    <source>
        <dbReference type="Pfam" id="PF04296"/>
    </source>
</evidence>
<dbReference type="InterPro" id="IPR007393">
    <property type="entry name" value="YlxR_dom"/>
</dbReference>
<name>A0A9D9E6W0_9LACO</name>
<evidence type="ECO:0000313" key="2">
    <source>
        <dbReference type="EMBL" id="MBO8441637.1"/>
    </source>
</evidence>
<dbReference type="CDD" id="cd00279">
    <property type="entry name" value="YlxR"/>
    <property type="match status" value="1"/>
</dbReference>
<gene>
    <name evidence="2" type="ORF">IAA89_04310</name>
</gene>
<dbReference type="Gene3D" id="3.30.1230.10">
    <property type="entry name" value="YlxR-like"/>
    <property type="match status" value="1"/>
</dbReference>
<comment type="caution">
    <text evidence="2">The sequence shown here is derived from an EMBL/GenBank/DDBJ whole genome shotgun (WGS) entry which is preliminary data.</text>
</comment>